<dbReference type="OrthoDB" id="5866084at2759"/>
<dbReference type="GO" id="GO:0004656">
    <property type="term" value="F:procollagen-proline 4-dioxygenase activity"/>
    <property type="evidence" value="ECO:0007669"/>
    <property type="project" value="InterPro"/>
</dbReference>
<evidence type="ECO:0000313" key="3">
    <source>
        <dbReference type="EMBL" id="VDK18430.1"/>
    </source>
</evidence>
<dbReference type="EMBL" id="UYRR01001046">
    <property type="protein sequence ID" value="VDK18430.1"/>
    <property type="molecule type" value="Genomic_DNA"/>
</dbReference>
<gene>
    <name evidence="3" type="ORF">ASIM_LOCUS1117</name>
</gene>
<protein>
    <submittedName>
        <fullName evidence="5">Prolyl 4-hydroxylase subunit alpha-1 (inferred by orthology to a C. elegans protein)</fullName>
    </submittedName>
</protein>
<dbReference type="InterPro" id="IPR011990">
    <property type="entry name" value="TPR-like_helical_dom_sf"/>
</dbReference>
<reference evidence="3 4" key="2">
    <citation type="submission" date="2018-11" db="EMBL/GenBank/DDBJ databases">
        <authorList>
            <consortium name="Pathogen Informatics"/>
        </authorList>
    </citation>
    <scope>NUCLEOTIDE SEQUENCE [LARGE SCALE GENOMIC DNA]</scope>
</reference>
<feature type="chain" id="PRO_5043120700" evidence="1">
    <location>
        <begin position="22"/>
        <end position="171"/>
    </location>
</feature>
<dbReference type="GO" id="GO:0005783">
    <property type="term" value="C:endoplasmic reticulum"/>
    <property type="evidence" value="ECO:0007669"/>
    <property type="project" value="InterPro"/>
</dbReference>
<feature type="signal peptide" evidence="1">
    <location>
        <begin position="1"/>
        <end position="21"/>
    </location>
</feature>
<evidence type="ECO:0000313" key="5">
    <source>
        <dbReference type="WBParaSite" id="ASIM_0000122901-mRNA-1"/>
    </source>
</evidence>
<dbReference type="InterPro" id="IPR013547">
    <property type="entry name" value="P4H_N"/>
</dbReference>
<dbReference type="WBParaSite" id="ASIM_0000122901-mRNA-1">
    <property type="protein sequence ID" value="ASIM_0000122901-mRNA-1"/>
    <property type="gene ID" value="ASIM_0000122901"/>
</dbReference>
<keyword evidence="4" id="KW-1185">Reference proteome</keyword>
<dbReference type="Proteomes" id="UP000267096">
    <property type="component" value="Unassembled WGS sequence"/>
</dbReference>
<dbReference type="Pfam" id="PF08336">
    <property type="entry name" value="P4Ha_N"/>
    <property type="match status" value="1"/>
</dbReference>
<evidence type="ECO:0000256" key="1">
    <source>
        <dbReference type="SAM" id="SignalP"/>
    </source>
</evidence>
<keyword evidence="1" id="KW-0732">Signal</keyword>
<organism evidence="5">
    <name type="scientific">Anisakis simplex</name>
    <name type="common">Herring worm</name>
    <dbReference type="NCBI Taxonomy" id="6269"/>
    <lineage>
        <taxon>Eukaryota</taxon>
        <taxon>Metazoa</taxon>
        <taxon>Ecdysozoa</taxon>
        <taxon>Nematoda</taxon>
        <taxon>Chromadorea</taxon>
        <taxon>Rhabditida</taxon>
        <taxon>Spirurina</taxon>
        <taxon>Ascaridomorpha</taxon>
        <taxon>Ascaridoidea</taxon>
        <taxon>Anisakidae</taxon>
        <taxon>Anisakis</taxon>
        <taxon>Anisakis simplex complex</taxon>
    </lineage>
</organism>
<dbReference type="AlphaFoldDB" id="A0A0M3J134"/>
<accession>A0A0M3J134</accession>
<dbReference type="Gene3D" id="1.25.40.10">
    <property type="entry name" value="Tetratricopeptide repeat domain"/>
    <property type="match status" value="1"/>
</dbReference>
<dbReference type="Gene3D" id="6.10.140.1460">
    <property type="match status" value="1"/>
</dbReference>
<feature type="domain" description="Prolyl 4-hydroxylase N-terminal" evidence="2">
    <location>
        <begin position="26"/>
        <end position="171"/>
    </location>
</feature>
<sequence>MTLPCMKLLLLIGFLICRASADIFSSMATMKALVGAEKDIPVMINAYIEREMERLEYLRRFADDVQQRNDNAIADGEESITHPINAFLLIKEMTTDWRKVVNVMLSNSAEEFIRNATHQRIMKHIRYPTDAFDDNLACNSFVVFKEDLAGAAIGLLRLQDTYRMDTTDIAN</sequence>
<name>A0A0M3J134_ANISI</name>
<reference evidence="5" key="1">
    <citation type="submission" date="2017-02" db="UniProtKB">
        <authorList>
            <consortium name="WormBaseParasite"/>
        </authorList>
    </citation>
    <scope>IDENTIFICATION</scope>
</reference>
<proteinExistence type="predicted"/>
<evidence type="ECO:0000259" key="2">
    <source>
        <dbReference type="Pfam" id="PF08336"/>
    </source>
</evidence>
<evidence type="ECO:0000313" key="4">
    <source>
        <dbReference type="Proteomes" id="UP000267096"/>
    </source>
</evidence>